<keyword evidence="2" id="KW-1185">Reference proteome</keyword>
<evidence type="ECO:0000313" key="2">
    <source>
        <dbReference type="Proteomes" id="UP000054018"/>
    </source>
</evidence>
<dbReference type="InterPro" id="IPR041078">
    <property type="entry name" value="Plavaka"/>
</dbReference>
<dbReference type="Pfam" id="PF18759">
    <property type="entry name" value="Plavaka"/>
    <property type="match status" value="1"/>
</dbReference>
<feature type="non-terminal residue" evidence="1">
    <location>
        <position position="96"/>
    </location>
</feature>
<dbReference type="EMBL" id="KN833697">
    <property type="protein sequence ID" value="KIK27132.1"/>
    <property type="molecule type" value="Genomic_DNA"/>
</dbReference>
<accession>A0A0C9ZY47</accession>
<dbReference type="Proteomes" id="UP000054018">
    <property type="component" value="Unassembled WGS sequence"/>
</dbReference>
<sequence length="96" mass="10555">AMFVPIIPGSDKTVVSVATVNNEYWPLYITTGNVHSSAWCGHGQAVSLLGFLSVPKSRQQEFEADPDFCNFHQYLFHTSLATALETIKPTISTPKV</sequence>
<reference evidence="2" key="2">
    <citation type="submission" date="2015-01" db="EMBL/GenBank/DDBJ databases">
        <title>Evolutionary Origins and Diversification of the Mycorrhizal Mutualists.</title>
        <authorList>
            <consortium name="DOE Joint Genome Institute"/>
            <consortium name="Mycorrhizal Genomics Consortium"/>
            <person name="Kohler A."/>
            <person name="Kuo A."/>
            <person name="Nagy L.G."/>
            <person name="Floudas D."/>
            <person name="Copeland A."/>
            <person name="Barry K.W."/>
            <person name="Cichocki N."/>
            <person name="Veneault-Fourrey C."/>
            <person name="LaButti K."/>
            <person name="Lindquist E.A."/>
            <person name="Lipzen A."/>
            <person name="Lundell T."/>
            <person name="Morin E."/>
            <person name="Murat C."/>
            <person name="Riley R."/>
            <person name="Ohm R."/>
            <person name="Sun H."/>
            <person name="Tunlid A."/>
            <person name="Henrissat B."/>
            <person name="Grigoriev I.V."/>
            <person name="Hibbett D.S."/>
            <person name="Martin F."/>
        </authorList>
    </citation>
    <scope>NUCLEOTIDE SEQUENCE [LARGE SCALE GENOMIC DNA]</scope>
    <source>
        <strain evidence="2">441</strain>
    </source>
</reference>
<feature type="non-terminal residue" evidence="1">
    <location>
        <position position="1"/>
    </location>
</feature>
<dbReference type="AlphaFoldDB" id="A0A0C9ZY47"/>
<organism evidence="1 2">
    <name type="scientific">Pisolithus microcarpus 441</name>
    <dbReference type="NCBI Taxonomy" id="765257"/>
    <lineage>
        <taxon>Eukaryota</taxon>
        <taxon>Fungi</taxon>
        <taxon>Dikarya</taxon>
        <taxon>Basidiomycota</taxon>
        <taxon>Agaricomycotina</taxon>
        <taxon>Agaricomycetes</taxon>
        <taxon>Agaricomycetidae</taxon>
        <taxon>Boletales</taxon>
        <taxon>Sclerodermatineae</taxon>
        <taxon>Pisolithaceae</taxon>
        <taxon>Pisolithus</taxon>
    </lineage>
</organism>
<name>A0A0C9ZY47_9AGAM</name>
<reference evidence="1 2" key="1">
    <citation type="submission" date="2014-04" db="EMBL/GenBank/DDBJ databases">
        <authorList>
            <consortium name="DOE Joint Genome Institute"/>
            <person name="Kuo A."/>
            <person name="Kohler A."/>
            <person name="Costa M.D."/>
            <person name="Nagy L.G."/>
            <person name="Floudas D."/>
            <person name="Copeland A."/>
            <person name="Barry K.W."/>
            <person name="Cichocki N."/>
            <person name="Veneault-Fourrey C."/>
            <person name="LaButti K."/>
            <person name="Lindquist E.A."/>
            <person name="Lipzen A."/>
            <person name="Lundell T."/>
            <person name="Morin E."/>
            <person name="Murat C."/>
            <person name="Sun H."/>
            <person name="Tunlid A."/>
            <person name="Henrissat B."/>
            <person name="Grigoriev I.V."/>
            <person name="Hibbett D.S."/>
            <person name="Martin F."/>
            <person name="Nordberg H.P."/>
            <person name="Cantor M.N."/>
            <person name="Hua S.X."/>
        </authorList>
    </citation>
    <scope>NUCLEOTIDE SEQUENCE [LARGE SCALE GENOMIC DNA]</scope>
    <source>
        <strain evidence="1 2">441</strain>
    </source>
</reference>
<dbReference type="HOGENOM" id="CLU_006344_13_3_1"/>
<dbReference type="OrthoDB" id="3199698at2759"/>
<dbReference type="STRING" id="765257.A0A0C9ZY47"/>
<protein>
    <submittedName>
        <fullName evidence="1">Uncharacterized protein</fullName>
    </submittedName>
</protein>
<gene>
    <name evidence="1" type="ORF">PISMIDRAFT_43875</name>
</gene>
<evidence type="ECO:0000313" key="1">
    <source>
        <dbReference type="EMBL" id="KIK27132.1"/>
    </source>
</evidence>
<proteinExistence type="predicted"/>